<proteinExistence type="predicted"/>
<reference evidence="1 2" key="1">
    <citation type="submission" date="2023-07" db="EMBL/GenBank/DDBJ databases">
        <title>Functional and genomic diversity of the sorghum phyllosphere microbiome.</title>
        <authorList>
            <person name="Shade A."/>
        </authorList>
    </citation>
    <scope>NUCLEOTIDE SEQUENCE [LARGE SCALE GENOMIC DNA]</scope>
    <source>
        <strain evidence="1 2">SORGH_AS_0887</strain>
    </source>
</reference>
<accession>A0ABU0UYZ3</accession>
<evidence type="ECO:0000313" key="1">
    <source>
        <dbReference type="EMBL" id="MDQ1209791.1"/>
    </source>
</evidence>
<comment type="caution">
    <text evidence="1">The sequence shown here is derived from an EMBL/GenBank/DDBJ whole genome shotgun (WGS) entry which is preliminary data.</text>
</comment>
<gene>
    <name evidence="1" type="ORF">QE380_002714</name>
</gene>
<keyword evidence="2" id="KW-1185">Reference proteome</keyword>
<sequence length="225" mass="25874">MNTVVSLRARLQGKDFVEKNPTTVTVNTRRKLTGGEIALAKIMFKDAIDYSKVEVIRGGLLSIPTRSKNAMTPFGSIHLPNEDYDKVKDFSQDQKATNKIWFIHEMAHVWQYQLGLNTAMRGIEIGIRGGYSDAKAYDYDLVCDDQGKKFQQFNFEQQAEIISHYFDAYHLPIQGHNYPVLHNKNVMQKFSLKNVLKEFLVNPSDKALLSQNYGGIYYNHEPKKY</sequence>
<protein>
    <recommendedName>
        <fullName evidence="3">Zinc protease</fullName>
    </recommendedName>
</protein>
<evidence type="ECO:0000313" key="2">
    <source>
        <dbReference type="Proteomes" id="UP001233360"/>
    </source>
</evidence>
<evidence type="ECO:0008006" key="3">
    <source>
        <dbReference type="Google" id="ProtNLM"/>
    </source>
</evidence>
<dbReference type="EMBL" id="JAUTBK010000002">
    <property type="protein sequence ID" value="MDQ1209791.1"/>
    <property type="molecule type" value="Genomic_DNA"/>
</dbReference>
<dbReference type="RefSeq" id="WP_307004295.1">
    <property type="nucleotide sequence ID" value="NZ_JAUTBK010000002.1"/>
</dbReference>
<name>A0ABU0UYZ3_ACIBI</name>
<organism evidence="1 2">
    <name type="scientific">Acinetobacter baylyi</name>
    <dbReference type="NCBI Taxonomy" id="202950"/>
    <lineage>
        <taxon>Bacteria</taxon>
        <taxon>Pseudomonadati</taxon>
        <taxon>Pseudomonadota</taxon>
        <taxon>Gammaproteobacteria</taxon>
        <taxon>Moraxellales</taxon>
        <taxon>Moraxellaceae</taxon>
        <taxon>Acinetobacter</taxon>
    </lineage>
</organism>
<dbReference type="Proteomes" id="UP001233360">
    <property type="component" value="Unassembled WGS sequence"/>
</dbReference>